<dbReference type="Gene3D" id="2.70.150.10">
    <property type="entry name" value="Calcium-transporting ATPase, cytoplasmic transduction domain A"/>
    <property type="match status" value="1"/>
</dbReference>
<dbReference type="Pfam" id="PF00122">
    <property type="entry name" value="E1-E2_ATPase"/>
    <property type="match status" value="1"/>
</dbReference>
<evidence type="ECO:0000256" key="8">
    <source>
        <dbReference type="ARBA" id="ARBA00022842"/>
    </source>
</evidence>
<dbReference type="InterPro" id="IPR008250">
    <property type="entry name" value="ATPase_P-typ_transduc_dom_A_sf"/>
</dbReference>
<evidence type="ECO:0000256" key="10">
    <source>
        <dbReference type="ARBA" id="ARBA00022989"/>
    </source>
</evidence>
<keyword evidence="10 13" id="KW-1133">Transmembrane helix</keyword>
<evidence type="ECO:0000256" key="6">
    <source>
        <dbReference type="ARBA" id="ARBA00022692"/>
    </source>
</evidence>
<dbReference type="PANTHER" id="PTHR43520:SF5">
    <property type="entry name" value="CATION-TRANSPORTING P-TYPE ATPASE-RELATED"/>
    <property type="match status" value="1"/>
</dbReference>
<keyword evidence="6 13" id="KW-0812">Transmembrane</keyword>
<dbReference type="Pfam" id="PF12156">
    <property type="entry name" value="ATPase-cat_bd"/>
    <property type="match status" value="1"/>
</dbReference>
<dbReference type="SUPFAM" id="SSF56784">
    <property type="entry name" value="HAD-like"/>
    <property type="match status" value="1"/>
</dbReference>
<keyword evidence="9" id="KW-1278">Translocase</keyword>
<evidence type="ECO:0000256" key="5">
    <source>
        <dbReference type="ARBA" id="ARBA00022553"/>
    </source>
</evidence>
<dbReference type="Proteomes" id="UP001499852">
    <property type="component" value="Unassembled WGS sequence"/>
</dbReference>
<dbReference type="CDD" id="cd00371">
    <property type="entry name" value="HMA"/>
    <property type="match status" value="1"/>
</dbReference>
<dbReference type="SUPFAM" id="SSF81653">
    <property type="entry name" value="Calcium ATPase, transduction domain A"/>
    <property type="match status" value="1"/>
</dbReference>
<dbReference type="Gene3D" id="3.30.70.100">
    <property type="match status" value="1"/>
</dbReference>
<proteinExistence type="inferred from homology"/>
<evidence type="ECO:0000256" key="2">
    <source>
        <dbReference type="ARBA" id="ARBA00006024"/>
    </source>
</evidence>
<organism evidence="16 17">
    <name type="scientific">Prosthecobacter algae</name>
    <dbReference type="NCBI Taxonomy" id="1144682"/>
    <lineage>
        <taxon>Bacteria</taxon>
        <taxon>Pseudomonadati</taxon>
        <taxon>Verrucomicrobiota</taxon>
        <taxon>Verrucomicrobiia</taxon>
        <taxon>Verrucomicrobiales</taxon>
        <taxon>Verrucomicrobiaceae</taxon>
        <taxon>Prosthecobacter</taxon>
    </lineage>
</organism>
<dbReference type="RefSeq" id="WP_345737881.1">
    <property type="nucleotide sequence ID" value="NZ_BAABIA010000008.1"/>
</dbReference>
<feature type="transmembrane region" description="Helical" evidence="13">
    <location>
        <begin position="237"/>
        <end position="261"/>
    </location>
</feature>
<feature type="domain" description="P-type ATPase A" evidence="14">
    <location>
        <begin position="310"/>
        <end position="397"/>
    </location>
</feature>
<evidence type="ECO:0000256" key="1">
    <source>
        <dbReference type="ARBA" id="ARBA00004651"/>
    </source>
</evidence>
<dbReference type="InterPro" id="IPR036163">
    <property type="entry name" value="HMA_dom_sf"/>
</dbReference>
<protein>
    <submittedName>
        <fullName evidence="16">Heavy metal translocating P-type ATPase metal-binding domain-containing protein</fullName>
    </submittedName>
</protein>
<keyword evidence="5" id="KW-0597">Phosphoprotein</keyword>
<keyword evidence="7" id="KW-0479">Metal-binding</keyword>
<evidence type="ECO:0000313" key="16">
    <source>
        <dbReference type="EMBL" id="GAA5145432.1"/>
    </source>
</evidence>
<evidence type="ECO:0000256" key="4">
    <source>
        <dbReference type="ARBA" id="ARBA00022475"/>
    </source>
</evidence>
<comment type="similarity">
    <text evidence="2">Belongs to the cation transport ATPase (P-type) (TC 3.A.3) family. Type IB subfamily.</text>
</comment>
<evidence type="ECO:0000256" key="9">
    <source>
        <dbReference type="ARBA" id="ARBA00022967"/>
    </source>
</evidence>
<dbReference type="NCBIfam" id="TIGR01494">
    <property type="entry name" value="ATPase_P-type"/>
    <property type="match status" value="1"/>
</dbReference>
<evidence type="ECO:0000259" key="14">
    <source>
        <dbReference type="Pfam" id="PF00122"/>
    </source>
</evidence>
<evidence type="ECO:0000256" key="7">
    <source>
        <dbReference type="ARBA" id="ARBA00022723"/>
    </source>
</evidence>
<dbReference type="InterPro" id="IPR001757">
    <property type="entry name" value="P_typ_ATPase"/>
</dbReference>
<accession>A0ABP9PES0</accession>
<gene>
    <name evidence="16" type="ORF">GCM10023213_37020</name>
</gene>
<dbReference type="InterPro" id="IPR006121">
    <property type="entry name" value="HMA_dom"/>
</dbReference>
<reference evidence="17" key="1">
    <citation type="journal article" date="2019" name="Int. J. Syst. Evol. Microbiol.">
        <title>The Global Catalogue of Microorganisms (GCM) 10K type strain sequencing project: providing services to taxonomists for standard genome sequencing and annotation.</title>
        <authorList>
            <consortium name="The Broad Institute Genomics Platform"/>
            <consortium name="The Broad Institute Genome Sequencing Center for Infectious Disease"/>
            <person name="Wu L."/>
            <person name="Ma J."/>
        </authorList>
    </citation>
    <scope>NUCLEOTIDE SEQUENCE [LARGE SCALE GENOMIC DNA]</scope>
    <source>
        <strain evidence="17">JCM 18053</strain>
    </source>
</reference>
<feature type="transmembrane region" description="Helical" evidence="13">
    <location>
        <begin position="439"/>
        <end position="464"/>
    </location>
</feature>
<evidence type="ECO:0000313" key="17">
    <source>
        <dbReference type="Proteomes" id="UP001499852"/>
    </source>
</evidence>
<dbReference type="Pfam" id="PF00702">
    <property type="entry name" value="Hydrolase"/>
    <property type="match status" value="1"/>
</dbReference>
<dbReference type="InterPro" id="IPR018303">
    <property type="entry name" value="ATPase_P-typ_P_site"/>
</dbReference>
<keyword evidence="4" id="KW-1003">Cell membrane</keyword>
<name>A0ABP9PES0_9BACT</name>
<feature type="transmembrane region" description="Helical" evidence="13">
    <location>
        <begin position="174"/>
        <end position="195"/>
    </location>
</feature>
<dbReference type="SUPFAM" id="SSF55008">
    <property type="entry name" value="HMA, heavy metal-associated domain"/>
    <property type="match status" value="1"/>
</dbReference>
<comment type="subcellular location">
    <subcellularLocation>
        <location evidence="1">Cell membrane</location>
        <topology evidence="1">Multi-pass membrane protein</topology>
    </subcellularLocation>
</comment>
<comment type="caution">
    <text evidence="16">The sequence shown here is derived from an EMBL/GenBank/DDBJ whole genome shotgun (WGS) entry which is preliminary data.</text>
</comment>
<dbReference type="SUPFAM" id="SSF81665">
    <property type="entry name" value="Calcium ATPase, transmembrane domain M"/>
    <property type="match status" value="1"/>
</dbReference>
<feature type="transmembrane region" description="Helical" evidence="13">
    <location>
        <begin position="751"/>
        <end position="772"/>
    </location>
</feature>
<dbReference type="Gene3D" id="1.20.1110.10">
    <property type="entry name" value="Calcium-transporting ATPase, transmembrane domain"/>
    <property type="match status" value="1"/>
</dbReference>
<dbReference type="EMBL" id="BAABIA010000008">
    <property type="protein sequence ID" value="GAA5145432.1"/>
    <property type="molecule type" value="Genomic_DNA"/>
</dbReference>
<feature type="transmembrane region" description="Helical" evidence="13">
    <location>
        <begin position="415"/>
        <end position="433"/>
    </location>
</feature>
<dbReference type="InterPro" id="IPR023298">
    <property type="entry name" value="ATPase_P-typ_TM_dom_sf"/>
</dbReference>
<sequence>MSSSVVCQHCGTPVPASRKDGFCCAGCVYVHNLLHQQGLDHFYDLKGGLSLPPVSPQALRERDYEWLADLARLEAATLPTSPGEVRTAPVELRLAIQGMSCVGCVWLIERIFVRHAGGLRVNVDLLQGEIRLIYAPAMFDAVAFARDLQAFGYLLGPPHDGEETRQVTGLERRVGLCGAFAMNAMAFSLPAYFGMPAQFAFASWFDMIAAVSATLAMFVGGSYFMEKAWHSLRIGALHIDTPIALGILAAYLGSLGGWIAGVPGLKYFDFVAIFIFLMLTGRWAQQAAVERNRRKLMRDTSIPDRVTLLDETRSRPLSALQPGMRFSIKAGQSVPVACKLLNPQATVSLEWINGESESMQRTSGQLLPSGALNIGTRSLEAEALESWKDSTLRKLLEARKPGEFRDLRLERLLRVYLAVVVLLGIGSAGWWLWQGAGMATALQIMISIFVVSCPCALGVAVPLAEDLAASRAERLGVFVRSLALWKRLMRVRCVVFDKTGTLTLENPVLENPEALASLDAKSLAMLRTLVTGNLHPVSRSLFDAVGPGQAMPGHEVLEEIGQGLSVTDAEGHSWTLGRGQGGDACFHRDGVMMAAFHFRDALRAESVEEVRRLQQRGLGVHILSGDRAAKVAHIAARLNLPPESWQAEMRPEDKAAWLIANQKDDTLYVGDGANDSLAFDAALCAGSPVTGRSFLEQKADFFFLGHSLGFVSGLLETARIHRRATRRVFAFSLTYNLVTVAAGMMGHLSPLAAAILMPLSSVATLSLVAWTFRRPRTAAEERLPEQAGLAPIPA</sequence>
<dbReference type="InterPro" id="IPR023214">
    <property type="entry name" value="HAD_sf"/>
</dbReference>
<feature type="domain" description="Putative metal-binding" evidence="15">
    <location>
        <begin position="7"/>
        <end position="47"/>
    </location>
</feature>
<feature type="transmembrane region" description="Helical" evidence="13">
    <location>
        <begin position="201"/>
        <end position="225"/>
    </location>
</feature>
<keyword evidence="17" id="KW-1185">Reference proteome</keyword>
<dbReference type="InterPro" id="IPR036412">
    <property type="entry name" value="HAD-like_sf"/>
</dbReference>
<keyword evidence="3" id="KW-0813">Transport</keyword>
<keyword evidence="8" id="KW-0460">Magnesium</keyword>
<dbReference type="Gene3D" id="3.40.50.1000">
    <property type="entry name" value="HAD superfamily/HAD-like"/>
    <property type="match status" value="1"/>
</dbReference>
<keyword evidence="11" id="KW-0406">Ion transport</keyword>
<evidence type="ECO:0000256" key="12">
    <source>
        <dbReference type="ARBA" id="ARBA00023136"/>
    </source>
</evidence>
<evidence type="ECO:0000259" key="15">
    <source>
        <dbReference type="Pfam" id="PF12156"/>
    </source>
</evidence>
<dbReference type="InterPro" id="IPR059000">
    <property type="entry name" value="ATPase_P-type_domA"/>
</dbReference>
<dbReference type="PANTHER" id="PTHR43520">
    <property type="entry name" value="ATP7, ISOFORM B"/>
    <property type="match status" value="1"/>
</dbReference>
<dbReference type="InterPro" id="IPR021993">
    <property type="entry name" value="ATPase-cat-bd"/>
</dbReference>
<evidence type="ECO:0000256" key="13">
    <source>
        <dbReference type="SAM" id="Phobius"/>
    </source>
</evidence>
<feature type="transmembrane region" description="Helical" evidence="13">
    <location>
        <begin position="267"/>
        <end position="284"/>
    </location>
</feature>
<keyword evidence="12 13" id="KW-0472">Membrane</keyword>
<feature type="transmembrane region" description="Helical" evidence="13">
    <location>
        <begin position="728"/>
        <end position="745"/>
    </location>
</feature>
<evidence type="ECO:0000256" key="3">
    <source>
        <dbReference type="ARBA" id="ARBA00022448"/>
    </source>
</evidence>
<dbReference type="PROSITE" id="PS00154">
    <property type="entry name" value="ATPASE_E1_E2"/>
    <property type="match status" value="1"/>
</dbReference>
<evidence type="ECO:0000256" key="11">
    <source>
        <dbReference type="ARBA" id="ARBA00023065"/>
    </source>
</evidence>